<protein>
    <submittedName>
        <fullName evidence="3">Enoyl-CoA hydratase/carnithine racemase</fullName>
    </submittedName>
</protein>
<dbReference type="Gene3D" id="1.10.12.10">
    <property type="entry name" value="Lyase 2-enoyl-coa Hydratase, Chain A, domain 2"/>
    <property type="match status" value="1"/>
</dbReference>
<dbReference type="Gene3D" id="3.90.226.10">
    <property type="entry name" value="2-enoyl-CoA Hydratase, Chain A, domain 1"/>
    <property type="match status" value="1"/>
</dbReference>
<sequence length="262" mass="28286">MPQFLTVEEQGAVAIVRLNRQEARNALSRALMRELIAAADALRPRIDIQAIVLSGGPDFFTAGADLADPERNAAGATLLQLRQSMKLGPDLCRAWEELEQVTICAIEGFCIGGGVALAIACDFRILGASARLRLPEIPLGMNMSWRSLPRLAALMGPAKAKRFVLFGEQLNAEQCLAAGLAEVVVANGAAEAEALDWARRVADLPPLPVRMTKEAINAAVNATHAATSFMDRDQFLLTSRSADMAEGVQAFFEKRKPEFRGD</sequence>
<keyword evidence="2" id="KW-0456">Lyase</keyword>
<dbReference type="Proteomes" id="UP001228905">
    <property type="component" value="Unassembled WGS sequence"/>
</dbReference>
<dbReference type="PANTHER" id="PTHR11941">
    <property type="entry name" value="ENOYL-COA HYDRATASE-RELATED"/>
    <property type="match status" value="1"/>
</dbReference>
<evidence type="ECO:0000256" key="1">
    <source>
        <dbReference type="ARBA" id="ARBA00005254"/>
    </source>
</evidence>
<evidence type="ECO:0000256" key="2">
    <source>
        <dbReference type="ARBA" id="ARBA00023239"/>
    </source>
</evidence>
<keyword evidence="4" id="KW-1185">Reference proteome</keyword>
<dbReference type="CDD" id="cd06558">
    <property type="entry name" value="crotonase-like"/>
    <property type="match status" value="1"/>
</dbReference>
<dbReference type="InterPro" id="IPR029045">
    <property type="entry name" value="ClpP/crotonase-like_dom_sf"/>
</dbReference>
<dbReference type="SUPFAM" id="SSF52096">
    <property type="entry name" value="ClpP/crotonase"/>
    <property type="match status" value="1"/>
</dbReference>
<dbReference type="InterPro" id="IPR014748">
    <property type="entry name" value="Enoyl-CoA_hydra_C"/>
</dbReference>
<evidence type="ECO:0000313" key="3">
    <source>
        <dbReference type="EMBL" id="MDQ0463307.1"/>
    </source>
</evidence>
<dbReference type="EMBL" id="JAUSVS010000001">
    <property type="protein sequence ID" value="MDQ0463307.1"/>
    <property type="molecule type" value="Genomic_DNA"/>
</dbReference>
<reference evidence="3 4" key="1">
    <citation type="submission" date="2023-07" db="EMBL/GenBank/DDBJ databases">
        <title>Genomic Encyclopedia of Type Strains, Phase IV (KMG-IV): sequencing the most valuable type-strain genomes for metagenomic binning, comparative biology and taxonomic classification.</title>
        <authorList>
            <person name="Goeker M."/>
        </authorList>
    </citation>
    <scope>NUCLEOTIDE SEQUENCE [LARGE SCALE GENOMIC DNA]</scope>
    <source>
        <strain evidence="3 4">DSM 18695</strain>
    </source>
</reference>
<name>A0ABU0IQT0_9CAUL</name>
<dbReference type="Pfam" id="PF00378">
    <property type="entry name" value="ECH_1"/>
    <property type="match status" value="1"/>
</dbReference>
<evidence type="ECO:0000313" key="4">
    <source>
        <dbReference type="Proteomes" id="UP001228905"/>
    </source>
</evidence>
<dbReference type="RefSeq" id="WP_307346938.1">
    <property type="nucleotide sequence ID" value="NZ_JAUSVS010000001.1"/>
</dbReference>
<comment type="similarity">
    <text evidence="1">Belongs to the enoyl-CoA hydratase/isomerase family.</text>
</comment>
<dbReference type="PANTHER" id="PTHR11941:SF54">
    <property type="entry name" value="ENOYL-COA HYDRATASE, MITOCHONDRIAL"/>
    <property type="match status" value="1"/>
</dbReference>
<gene>
    <name evidence="3" type="ORF">QO010_001055</name>
</gene>
<comment type="caution">
    <text evidence="3">The sequence shown here is derived from an EMBL/GenBank/DDBJ whole genome shotgun (WGS) entry which is preliminary data.</text>
</comment>
<dbReference type="InterPro" id="IPR001753">
    <property type="entry name" value="Enoyl-CoA_hydra/iso"/>
</dbReference>
<proteinExistence type="inferred from homology"/>
<organism evidence="3 4">
    <name type="scientific">Caulobacter ginsengisoli</name>
    <dbReference type="NCBI Taxonomy" id="400775"/>
    <lineage>
        <taxon>Bacteria</taxon>
        <taxon>Pseudomonadati</taxon>
        <taxon>Pseudomonadota</taxon>
        <taxon>Alphaproteobacteria</taxon>
        <taxon>Caulobacterales</taxon>
        <taxon>Caulobacteraceae</taxon>
        <taxon>Caulobacter</taxon>
    </lineage>
</organism>
<accession>A0ABU0IQT0</accession>